<proteinExistence type="predicted"/>
<sequence>MRWKIPLISYSNCNSTKNIISKLFVTNQNPHSKLTIRTNISTSLLVLCPGTKPFNLHLCSGKICLLFSGISSGHEFLVLATAVKFYRFWDHRKMSLEGLESCFLPV</sequence>
<gene>
    <name evidence="1" type="ORF">RchiOBHm_Chr7g0243771</name>
</gene>
<dbReference type="EMBL" id="PDCK01000045">
    <property type="protein sequence ID" value="PRQ21848.1"/>
    <property type="molecule type" value="Genomic_DNA"/>
</dbReference>
<organism evidence="1 2">
    <name type="scientific">Rosa chinensis</name>
    <name type="common">China rose</name>
    <dbReference type="NCBI Taxonomy" id="74649"/>
    <lineage>
        <taxon>Eukaryota</taxon>
        <taxon>Viridiplantae</taxon>
        <taxon>Streptophyta</taxon>
        <taxon>Embryophyta</taxon>
        <taxon>Tracheophyta</taxon>
        <taxon>Spermatophyta</taxon>
        <taxon>Magnoliopsida</taxon>
        <taxon>eudicotyledons</taxon>
        <taxon>Gunneridae</taxon>
        <taxon>Pentapetalae</taxon>
        <taxon>rosids</taxon>
        <taxon>fabids</taxon>
        <taxon>Rosales</taxon>
        <taxon>Rosaceae</taxon>
        <taxon>Rosoideae</taxon>
        <taxon>Rosoideae incertae sedis</taxon>
        <taxon>Rosa</taxon>
    </lineage>
</organism>
<dbReference type="Gramene" id="PRQ21848">
    <property type="protein sequence ID" value="PRQ21848"/>
    <property type="gene ID" value="RchiOBHm_Chr7g0243771"/>
</dbReference>
<protein>
    <submittedName>
        <fullName evidence="1">Uncharacterized protein</fullName>
    </submittedName>
</protein>
<comment type="caution">
    <text evidence="1">The sequence shown here is derived from an EMBL/GenBank/DDBJ whole genome shotgun (WGS) entry which is preliminary data.</text>
</comment>
<keyword evidence="2" id="KW-1185">Reference proteome</keyword>
<accession>A0A2P6PIV1</accession>
<dbReference type="AlphaFoldDB" id="A0A2P6PIV1"/>
<evidence type="ECO:0000313" key="1">
    <source>
        <dbReference type="EMBL" id="PRQ21848.1"/>
    </source>
</evidence>
<evidence type="ECO:0000313" key="2">
    <source>
        <dbReference type="Proteomes" id="UP000238479"/>
    </source>
</evidence>
<dbReference type="Proteomes" id="UP000238479">
    <property type="component" value="Chromosome 7"/>
</dbReference>
<name>A0A2P6PIV1_ROSCH</name>
<reference evidence="1 2" key="1">
    <citation type="journal article" date="2018" name="Nat. Genet.">
        <title>The Rosa genome provides new insights in the design of modern roses.</title>
        <authorList>
            <person name="Bendahmane M."/>
        </authorList>
    </citation>
    <scope>NUCLEOTIDE SEQUENCE [LARGE SCALE GENOMIC DNA]</scope>
    <source>
        <strain evidence="2">cv. Old Blush</strain>
    </source>
</reference>